<evidence type="ECO:0000313" key="1">
    <source>
        <dbReference type="EMBL" id="GII79939.1"/>
    </source>
</evidence>
<dbReference type="InterPro" id="IPR003673">
    <property type="entry name" value="CoA-Trfase_fam_III"/>
</dbReference>
<evidence type="ECO:0008006" key="3">
    <source>
        <dbReference type="Google" id="ProtNLM"/>
    </source>
</evidence>
<dbReference type="Gene3D" id="3.30.1540.10">
    <property type="entry name" value="formyl-coa transferase, domain 3"/>
    <property type="match status" value="1"/>
</dbReference>
<protein>
    <recommendedName>
        <fullName evidence="3">CoA transferase</fullName>
    </recommendedName>
</protein>
<sequence length="603" mass="62422">MAHPEAIRSALPLTGAVMRTGGPPALTSTIARRLHLLGVPDLEGTRAGSDGVVTLTAVDGSISAEIAWAGVAPAEEVTDEATAQAATGVAHVHGRRDGTPRGLAVDYLSMAAGVLASQGLLAILLGRSRGLAVQRVRTAVDLAGLLAVGQYLACAAAEEDEAVPLDPGGPPFTTSDGIAFEVETLDSRVWVAFWQYLGTTERLAGAAWRSFQFRYATACCPLPPELHARARAHTWEDVRAAADRSGISLCALTRLVDRLTDPPANAPWQLSLLGAGATAGAAGRPASADIARPLAGFTVVEAGRRIQAPLATCVLRMLGADVIRIEPPGGDPLRGMPPTCGGLSARWLALNRGKKAIEIDIKSAAGRAELLDLVAGADVFLHNWAPGTAERLGLDGGDLSAVNSRLVYAYTSGWAGRLPGAPLGTDFMVQARSGLAEAVRPAGEDPAPSLMTLLDVFGGLIGAEAVLAGLLLRERERRGVRVDSSLLGAAEMLIAPALRRAARGERPRAPEGFRRPLGAADGWVAVADDDAAGAQELIGPRGRLSDLGGIATAQAVRSLRAEGVRATAVTAPLDAVTGDPRFAAALTRDAHGALVVPTPWRFS</sequence>
<dbReference type="Gene3D" id="3.40.50.10540">
    <property type="entry name" value="Crotonobetainyl-coa:carnitine coa-transferase, domain 1"/>
    <property type="match status" value="2"/>
</dbReference>
<proteinExistence type="predicted"/>
<dbReference type="SUPFAM" id="SSF89796">
    <property type="entry name" value="CoA-transferase family III (CaiB/BaiF)"/>
    <property type="match status" value="2"/>
</dbReference>
<comment type="caution">
    <text evidence="1">The sequence shown here is derived from an EMBL/GenBank/DDBJ whole genome shotgun (WGS) entry which is preliminary data.</text>
</comment>
<evidence type="ECO:0000313" key="2">
    <source>
        <dbReference type="Proteomes" id="UP000655287"/>
    </source>
</evidence>
<dbReference type="PANTHER" id="PTHR48228">
    <property type="entry name" value="SUCCINYL-COA--D-CITRAMALATE COA-TRANSFERASE"/>
    <property type="match status" value="1"/>
</dbReference>
<dbReference type="InterPro" id="IPR023606">
    <property type="entry name" value="CoA-Trfase_III_dom_1_sf"/>
</dbReference>
<name>A0A919R5M0_9ACTN</name>
<dbReference type="Proteomes" id="UP000655287">
    <property type="component" value="Unassembled WGS sequence"/>
</dbReference>
<dbReference type="RefSeq" id="WP_203990160.1">
    <property type="nucleotide sequence ID" value="NZ_BOOU01000067.1"/>
</dbReference>
<keyword evidence="2" id="KW-1185">Reference proteome</keyword>
<reference evidence="1" key="1">
    <citation type="submission" date="2021-01" db="EMBL/GenBank/DDBJ databases">
        <title>Whole genome shotgun sequence of Sphaerisporangium rufum NBRC 109079.</title>
        <authorList>
            <person name="Komaki H."/>
            <person name="Tamura T."/>
        </authorList>
    </citation>
    <scope>NUCLEOTIDE SEQUENCE</scope>
    <source>
        <strain evidence="1">NBRC 109079</strain>
    </source>
</reference>
<dbReference type="Pfam" id="PF02515">
    <property type="entry name" value="CoA_transf_3"/>
    <property type="match status" value="2"/>
</dbReference>
<accession>A0A919R5M0</accession>
<dbReference type="InterPro" id="IPR050509">
    <property type="entry name" value="CoA-transferase_III"/>
</dbReference>
<dbReference type="AlphaFoldDB" id="A0A919R5M0"/>
<dbReference type="GO" id="GO:0003824">
    <property type="term" value="F:catalytic activity"/>
    <property type="evidence" value="ECO:0007669"/>
    <property type="project" value="InterPro"/>
</dbReference>
<organism evidence="1 2">
    <name type="scientific">Sphaerisporangium rufum</name>
    <dbReference type="NCBI Taxonomy" id="1381558"/>
    <lineage>
        <taxon>Bacteria</taxon>
        <taxon>Bacillati</taxon>
        <taxon>Actinomycetota</taxon>
        <taxon>Actinomycetes</taxon>
        <taxon>Streptosporangiales</taxon>
        <taxon>Streptosporangiaceae</taxon>
        <taxon>Sphaerisporangium</taxon>
    </lineage>
</organism>
<dbReference type="PANTHER" id="PTHR48228:SF5">
    <property type="entry name" value="ALPHA-METHYLACYL-COA RACEMASE"/>
    <property type="match status" value="1"/>
</dbReference>
<dbReference type="EMBL" id="BOOU01000067">
    <property type="protein sequence ID" value="GII79939.1"/>
    <property type="molecule type" value="Genomic_DNA"/>
</dbReference>
<dbReference type="InterPro" id="IPR044855">
    <property type="entry name" value="CoA-Trfase_III_dom3_sf"/>
</dbReference>
<gene>
    <name evidence="1" type="ORF">Sru01_49210</name>
</gene>